<evidence type="ECO:0000313" key="2">
    <source>
        <dbReference type="Proteomes" id="UP000186666"/>
    </source>
</evidence>
<protein>
    <submittedName>
        <fullName evidence="1">Uncharacterized protein</fullName>
    </submittedName>
</protein>
<organism evidence="1 2">
    <name type="scientific">Paenibacillus macquariensis</name>
    <dbReference type="NCBI Taxonomy" id="948756"/>
    <lineage>
        <taxon>Bacteria</taxon>
        <taxon>Bacillati</taxon>
        <taxon>Bacillota</taxon>
        <taxon>Bacilli</taxon>
        <taxon>Bacillales</taxon>
        <taxon>Paenibacillaceae</taxon>
        <taxon>Paenibacillus</taxon>
    </lineage>
</organism>
<reference evidence="1 2" key="1">
    <citation type="submission" date="2017-01" db="EMBL/GenBank/DDBJ databases">
        <authorList>
            <person name="Varghese N."/>
            <person name="Submissions S."/>
        </authorList>
    </citation>
    <scope>NUCLEOTIDE SEQUENCE [LARGE SCALE GENOMIC DNA]</scope>
    <source>
        <strain evidence="1 2">ATCC 23464</strain>
    </source>
</reference>
<comment type="caution">
    <text evidence="1">The sequence shown here is derived from an EMBL/GenBank/DDBJ whole genome shotgun (WGS) entry which is preliminary data.</text>
</comment>
<accession>A0ABY1JX85</accession>
<proteinExistence type="predicted"/>
<dbReference type="Proteomes" id="UP000186666">
    <property type="component" value="Unassembled WGS sequence"/>
</dbReference>
<keyword evidence="2" id="KW-1185">Reference proteome</keyword>
<sequence length="99" mass="11446">MENRDLQAELAAEKEKSAHWICKHTAAEQKYQTQSNVIAELRGRAIMAEEREQKLKEAIKEALKWTWYHGEANMLEIENGLEGTLDTLYPLDKEESTNV</sequence>
<gene>
    <name evidence="1" type="ORF">SAMN05421578_105104</name>
</gene>
<dbReference type="RefSeq" id="WP_068586884.1">
    <property type="nucleotide sequence ID" value="NZ_FTNK01000005.1"/>
</dbReference>
<dbReference type="EMBL" id="FTNK01000005">
    <property type="protein sequence ID" value="SIQ93163.1"/>
    <property type="molecule type" value="Genomic_DNA"/>
</dbReference>
<evidence type="ECO:0000313" key="1">
    <source>
        <dbReference type="EMBL" id="SIQ93163.1"/>
    </source>
</evidence>
<name>A0ABY1JX85_9BACL</name>